<keyword evidence="3 4" id="KW-0808">Transferase</keyword>
<reference evidence="4 5" key="1">
    <citation type="journal article" date="2023" name="Microbiol. Resour. Announc.">
        <title>Complete Genome Sequence of Imperialibacter roseus strain P4T.</title>
        <authorList>
            <person name="Tizabi D.R."/>
            <person name="Bachvaroff T."/>
            <person name="Hill R.T."/>
        </authorList>
    </citation>
    <scope>NUCLEOTIDE SEQUENCE [LARGE SCALE GENOMIC DNA]</scope>
    <source>
        <strain evidence="4 5">P4T</strain>
    </source>
</reference>
<organism evidence="4 5">
    <name type="scientific">Imperialibacter roseus</name>
    <dbReference type="NCBI Taxonomy" id="1324217"/>
    <lineage>
        <taxon>Bacteria</taxon>
        <taxon>Pseudomonadati</taxon>
        <taxon>Bacteroidota</taxon>
        <taxon>Cytophagia</taxon>
        <taxon>Cytophagales</taxon>
        <taxon>Flammeovirgaceae</taxon>
        <taxon>Imperialibacter</taxon>
    </lineage>
</organism>
<dbReference type="EC" id="2.4.-.-" evidence="4"/>
<dbReference type="Gene3D" id="3.90.550.10">
    <property type="entry name" value="Spore Coat Polysaccharide Biosynthesis Protein SpsA, Chain A"/>
    <property type="match status" value="1"/>
</dbReference>
<proteinExistence type="inferred from homology"/>
<dbReference type="PANTHER" id="PTHR43179">
    <property type="entry name" value="RHAMNOSYLTRANSFERASE WBBL"/>
    <property type="match status" value="1"/>
</dbReference>
<dbReference type="PANTHER" id="PTHR43179:SF12">
    <property type="entry name" value="GALACTOFURANOSYLTRANSFERASE GLFT2"/>
    <property type="match status" value="1"/>
</dbReference>
<protein>
    <submittedName>
        <fullName evidence="4">Glycosyltransferase family 2 protein</fullName>
        <ecNumber evidence="4">2.4.-.-</ecNumber>
    </submittedName>
</protein>
<dbReference type="InterPro" id="IPR029044">
    <property type="entry name" value="Nucleotide-diphossugar_trans"/>
</dbReference>
<evidence type="ECO:0000256" key="1">
    <source>
        <dbReference type="ARBA" id="ARBA00006739"/>
    </source>
</evidence>
<evidence type="ECO:0000256" key="3">
    <source>
        <dbReference type="ARBA" id="ARBA00022679"/>
    </source>
</evidence>
<name>A0ABZ0IMM5_9BACT</name>
<keyword evidence="5" id="KW-1185">Reference proteome</keyword>
<sequence>MSSAASSRLLLIGVIILNFFSSHDTIELFRSIVKLKDSSLAVIIVDNSCDRAEKEQLMKAIPAEMVFFTPKNLGYAGGNNFGMNILLKNDAITAIALLNPDVRIVGNTFEKLNCHLQKDDSVAAVGPRLCLRDNVDVIYSDGGFLDTKSFFAPRHLNFGISKHSITDTALSEVDYVNGSFIIMNASVLRSLGNFIDKFFLYFEETEWCYRAKKMGWKVLVDTSCTVYQSMSNHGMLYEYYITRNRILFNWMYNRKYLPQLVTKEIKDALYILVKGKDQGFLFRIKYFYTKTKAVCMGAFRL</sequence>
<dbReference type="GO" id="GO:0016757">
    <property type="term" value="F:glycosyltransferase activity"/>
    <property type="evidence" value="ECO:0007669"/>
    <property type="project" value="UniProtKB-KW"/>
</dbReference>
<gene>
    <name evidence="4" type="ORF">RT717_24745</name>
</gene>
<dbReference type="Proteomes" id="UP001302349">
    <property type="component" value="Chromosome"/>
</dbReference>
<keyword evidence="2 4" id="KW-0328">Glycosyltransferase</keyword>
<comment type="similarity">
    <text evidence="1">Belongs to the glycosyltransferase 2 family.</text>
</comment>
<evidence type="ECO:0000256" key="2">
    <source>
        <dbReference type="ARBA" id="ARBA00022676"/>
    </source>
</evidence>
<dbReference type="EMBL" id="CP136051">
    <property type="protein sequence ID" value="WOK06287.1"/>
    <property type="molecule type" value="Genomic_DNA"/>
</dbReference>
<evidence type="ECO:0000313" key="4">
    <source>
        <dbReference type="EMBL" id="WOK06287.1"/>
    </source>
</evidence>
<dbReference type="SUPFAM" id="SSF53448">
    <property type="entry name" value="Nucleotide-diphospho-sugar transferases"/>
    <property type="match status" value="1"/>
</dbReference>
<accession>A0ABZ0IMM5</accession>
<evidence type="ECO:0000313" key="5">
    <source>
        <dbReference type="Proteomes" id="UP001302349"/>
    </source>
</evidence>